<reference evidence="2" key="1">
    <citation type="journal article" date="2020" name="Nat. Commun.">
        <title>Large-scale genome sequencing of mycorrhizal fungi provides insights into the early evolution of symbiotic traits.</title>
        <authorList>
            <person name="Miyauchi S."/>
            <person name="Kiss E."/>
            <person name="Kuo A."/>
            <person name="Drula E."/>
            <person name="Kohler A."/>
            <person name="Sanchez-Garcia M."/>
            <person name="Morin E."/>
            <person name="Andreopoulos B."/>
            <person name="Barry K.W."/>
            <person name="Bonito G."/>
            <person name="Buee M."/>
            <person name="Carver A."/>
            <person name="Chen C."/>
            <person name="Cichocki N."/>
            <person name="Clum A."/>
            <person name="Culley D."/>
            <person name="Crous P.W."/>
            <person name="Fauchery L."/>
            <person name="Girlanda M."/>
            <person name="Hayes R.D."/>
            <person name="Keri Z."/>
            <person name="LaButti K."/>
            <person name="Lipzen A."/>
            <person name="Lombard V."/>
            <person name="Magnuson J."/>
            <person name="Maillard F."/>
            <person name="Murat C."/>
            <person name="Nolan M."/>
            <person name="Ohm R.A."/>
            <person name="Pangilinan J."/>
            <person name="Pereira M.F."/>
            <person name="Perotto S."/>
            <person name="Peter M."/>
            <person name="Pfister S."/>
            <person name="Riley R."/>
            <person name="Sitrit Y."/>
            <person name="Stielow J.B."/>
            <person name="Szollosi G."/>
            <person name="Zifcakova L."/>
            <person name="Stursova M."/>
            <person name="Spatafora J.W."/>
            <person name="Tedersoo L."/>
            <person name="Vaario L.M."/>
            <person name="Yamada A."/>
            <person name="Yan M."/>
            <person name="Wang P."/>
            <person name="Xu J."/>
            <person name="Bruns T."/>
            <person name="Baldrian P."/>
            <person name="Vilgalys R."/>
            <person name="Dunand C."/>
            <person name="Henrissat B."/>
            <person name="Grigoriev I.V."/>
            <person name="Hibbett D."/>
            <person name="Nagy L.G."/>
            <person name="Martin F.M."/>
        </authorList>
    </citation>
    <scope>NUCLEOTIDE SEQUENCE</scope>
    <source>
        <strain evidence="2">UH-Tt-Lm1</strain>
    </source>
</reference>
<name>A0A9P6LAT8_9AGAM</name>
<proteinExistence type="predicted"/>
<evidence type="ECO:0000313" key="3">
    <source>
        <dbReference type="Proteomes" id="UP000736335"/>
    </source>
</evidence>
<accession>A0A9P6LAT8</accession>
<dbReference type="Proteomes" id="UP000736335">
    <property type="component" value="Unassembled WGS sequence"/>
</dbReference>
<organism evidence="2 3">
    <name type="scientific">Thelephora terrestris</name>
    <dbReference type="NCBI Taxonomy" id="56493"/>
    <lineage>
        <taxon>Eukaryota</taxon>
        <taxon>Fungi</taxon>
        <taxon>Dikarya</taxon>
        <taxon>Basidiomycota</taxon>
        <taxon>Agaricomycotina</taxon>
        <taxon>Agaricomycetes</taxon>
        <taxon>Thelephorales</taxon>
        <taxon>Thelephoraceae</taxon>
        <taxon>Thelephora</taxon>
    </lineage>
</organism>
<evidence type="ECO:0000259" key="1">
    <source>
        <dbReference type="Pfam" id="PF20415"/>
    </source>
</evidence>
<reference evidence="2" key="2">
    <citation type="submission" date="2020-11" db="EMBL/GenBank/DDBJ databases">
        <authorList>
            <consortium name="DOE Joint Genome Institute"/>
            <person name="Kuo A."/>
            <person name="Miyauchi S."/>
            <person name="Kiss E."/>
            <person name="Drula E."/>
            <person name="Kohler A."/>
            <person name="Sanchez-Garcia M."/>
            <person name="Andreopoulos B."/>
            <person name="Barry K.W."/>
            <person name="Bonito G."/>
            <person name="Buee M."/>
            <person name="Carver A."/>
            <person name="Chen C."/>
            <person name="Cichocki N."/>
            <person name="Clum A."/>
            <person name="Culley D."/>
            <person name="Crous P.W."/>
            <person name="Fauchery L."/>
            <person name="Girlanda M."/>
            <person name="Hayes R."/>
            <person name="Keri Z."/>
            <person name="Labutti K."/>
            <person name="Lipzen A."/>
            <person name="Lombard V."/>
            <person name="Magnuson J."/>
            <person name="Maillard F."/>
            <person name="Morin E."/>
            <person name="Murat C."/>
            <person name="Nolan M."/>
            <person name="Ohm R."/>
            <person name="Pangilinan J."/>
            <person name="Pereira M."/>
            <person name="Perotto S."/>
            <person name="Peter M."/>
            <person name="Riley R."/>
            <person name="Sitrit Y."/>
            <person name="Stielow B."/>
            <person name="Szollosi G."/>
            <person name="Zifcakova L."/>
            <person name="Stursova M."/>
            <person name="Spatafora J.W."/>
            <person name="Tedersoo L."/>
            <person name="Vaario L.-M."/>
            <person name="Yamada A."/>
            <person name="Yan M."/>
            <person name="Wang P."/>
            <person name="Xu J."/>
            <person name="Bruns T."/>
            <person name="Baldrian P."/>
            <person name="Vilgalys R."/>
            <person name="Henrissat B."/>
            <person name="Grigoriev I.V."/>
            <person name="Hibbett D."/>
            <person name="Nagy L.G."/>
            <person name="Martin F.M."/>
        </authorList>
    </citation>
    <scope>NUCLEOTIDE SEQUENCE</scope>
    <source>
        <strain evidence="2">UH-Tt-Lm1</strain>
    </source>
</reference>
<dbReference type="AlphaFoldDB" id="A0A9P6LAT8"/>
<comment type="caution">
    <text evidence="2">The sequence shown here is derived from an EMBL/GenBank/DDBJ whole genome shotgun (WGS) entry which is preliminary data.</text>
</comment>
<dbReference type="InterPro" id="IPR046522">
    <property type="entry name" value="DUF6699"/>
</dbReference>
<dbReference type="EMBL" id="WIUZ02000002">
    <property type="protein sequence ID" value="KAF9790548.1"/>
    <property type="molecule type" value="Genomic_DNA"/>
</dbReference>
<keyword evidence="3" id="KW-1185">Reference proteome</keyword>
<dbReference type="OrthoDB" id="2783256at2759"/>
<evidence type="ECO:0000313" key="2">
    <source>
        <dbReference type="EMBL" id="KAF9790548.1"/>
    </source>
</evidence>
<gene>
    <name evidence="2" type="ORF">BJ322DRAFT_999750</name>
</gene>
<sequence length="152" mass="17214">MTLQPRLVSFDAPSGRSSPLFEYDTTTLAEAATSPPLPSILLICDNLPWRIRVSSSLPNLFVTNYDVLQAIHISLRIPIVHAEWPLCGTPQDQDAILRTFERRIRRLSSEPARADERAKSVRRIDCLMGMTKLVRITPSEDPEVFAMEWGRP</sequence>
<protein>
    <recommendedName>
        <fullName evidence="1">DUF6699 domain-containing protein</fullName>
    </recommendedName>
</protein>
<dbReference type="Pfam" id="PF20415">
    <property type="entry name" value="DUF6699"/>
    <property type="match status" value="1"/>
</dbReference>
<feature type="domain" description="DUF6699" evidence="1">
    <location>
        <begin position="9"/>
        <end position="138"/>
    </location>
</feature>